<proteinExistence type="predicted"/>
<name>A0ABT2K711_9RHOB</name>
<dbReference type="EMBL" id="JANAVZ010000002">
    <property type="protein sequence ID" value="MCT4332312.1"/>
    <property type="molecule type" value="Genomic_DNA"/>
</dbReference>
<dbReference type="RefSeq" id="WP_260276205.1">
    <property type="nucleotide sequence ID" value="NZ_JANAVZ010000002.1"/>
</dbReference>
<evidence type="ECO:0000313" key="3">
    <source>
        <dbReference type="Proteomes" id="UP001320702"/>
    </source>
</evidence>
<accession>A0ABT2K711</accession>
<dbReference type="Proteomes" id="UP001320702">
    <property type="component" value="Unassembled WGS sequence"/>
</dbReference>
<protein>
    <submittedName>
        <fullName evidence="2">Uncharacterized protein</fullName>
    </submittedName>
</protein>
<sequence>MISNSSLGHFQLPLFGLQANASATDIGADQRSVFLRPITAVGATTELPAAEVVQPGEKKTAPMAFDKWMDTVLIYRNAALRNEARQAEADGAPPVSPQDGLGGDQATIEPPTTEKSTAAADGEDAPSQDDVSSDPQPSGNGGLLKLLLG</sequence>
<gene>
    <name evidence="2" type="ORF">MU516_05445</name>
</gene>
<feature type="region of interest" description="Disordered" evidence="1">
    <location>
        <begin position="84"/>
        <end position="149"/>
    </location>
</feature>
<feature type="compositionally biased region" description="Low complexity" evidence="1">
    <location>
        <begin position="128"/>
        <end position="149"/>
    </location>
</feature>
<evidence type="ECO:0000313" key="2">
    <source>
        <dbReference type="EMBL" id="MCT4332312.1"/>
    </source>
</evidence>
<organism evidence="2 3">
    <name type="scientific">Paracoccus maritimus</name>
    <dbReference type="NCBI Taxonomy" id="2933292"/>
    <lineage>
        <taxon>Bacteria</taxon>
        <taxon>Pseudomonadati</taxon>
        <taxon>Pseudomonadota</taxon>
        <taxon>Alphaproteobacteria</taxon>
        <taxon>Rhodobacterales</taxon>
        <taxon>Paracoccaceae</taxon>
        <taxon>Paracoccus</taxon>
    </lineage>
</organism>
<keyword evidence="3" id="KW-1185">Reference proteome</keyword>
<reference evidence="2 3" key="1">
    <citation type="submission" date="2022-04" db="EMBL/GenBank/DDBJ databases">
        <title>Paracoccus sp. YLB-12 draft genome sequence.</title>
        <authorList>
            <person name="Yu L."/>
        </authorList>
    </citation>
    <scope>NUCLEOTIDE SEQUENCE [LARGE SCALE GENOMIC DNA]</scope>
    <source>
        <strain evidence="2 3">YLB-12</strain>
    </source>
</reference>
<evidence type="ECO:0000256" key="1">
    <source>
        <dbReference type="SAM" id="MobiDB-lite"/>
    </source>
</evidence>
<comment type="caution">
    <text evidence="2">The sequence shown here is derived from an EMBL/GenBank/DDBJ whole genome shotgun (WGS) entry which is preliminary data.</text>
</comment>